<keyword evidence="3" id="KW-0805">Transcription regulation</keyword>
<keyword evidence="9" id="KW-1185">Reference proteome</keyword>
<evidence type="ECO:0000313" key="9">
    <source>
        <dbReference type="Proteomes" id="UP000575985"/>
    </source>
</evidence>
<dbReference type="InterPro" id="IPR015421">
    <property type="entry name" value="PyrdxlP-dep_Trfase_major"/>
</dbReference>
<keyword evidence="2" id="KW-0663">Pyridoxal phosphate</keyword>
<dbReference type="SUPFAM" id="SSF53383">
    <property type="entry name" value="PLP-dependent transferases"/>
    <property type="match status" value="1"/>
</dbReference>
<dbReference type="GO" id="GO:0030170">
    <property type="term" value="F:pyridoxal phosphate binding"/>
    <property type="evidence" value="ECO:0007669"/>
    <property type="project" value="InterPro"/>
</dbReference>
<evidence type="ECO:0000313" key="8">
    <source>
        <dbReference type="EMBL" id="NYI96265.1"/>
    </source>
</evidence>
<dbReference type="InterPro" id="IPR000524">
    <property type="entry name" value="Tscrpt_reg_HTH_GntR"/>
</dbReference>
<evidence type="ECO:0000256" key="2">
    <source>
        <dbReference type="ARBA" id="ARBA00022898"/>
    </source>
</evidence>
<dbReference type="Pfam" id="PF00155">
    <property type="entry name" value="Aminotran_1_2"/>
    <property type="match status" value="1"/>
</dbReference>
<comment type="caution">
    <text evidence="8">The sequence shown here is derived from an EMBL/GenBank/DDBJ whole genome shotgun (WGS) entry which is preliminary data.</text>
</comment>
<dbReference type="InterPro" id="IPR036390">
    <property type="entry name" value="WH_DNA-bd_sf"/>
</dbReference>
<dbReference type="AlphaFoldDB" id="A0A853BNH9"/>
<dbReference type="GO" id="GO:0003677">
    <property type="term" value="F:DNA binding"/>
    <property type="evidence" value="ECO:0007669"/>
    <property type="project" value="UniProtKB-KW"/>
</dbReference>
<dbReference type="Gene3D" id="3.40.640.10">
    <property type="entry name" value="Type I PLP-dependent aspartate aminotransferase-like (Major domain)"/>
    <property type="match status" value="1"/>
</dbReference>
<dbReference type="PROSITE" id="PS50949">
    <property type="entry name" value="HTH_GNTR"/>
    <property type="match status" value="1"/>
</dbReference>
<evidence type="ECO:0000256" key="1">
    <source>
        <dbReference type="ARBA" id="ARBA00005384"/>
    </source>
</evidence>
<dbReference type="CDD" id="cd07377">
    <property type="entry name" value="WHTH_GntR"/>
    <property type="match status" value="1"/>
</dbReference>
<dbReference type="GO" id="GO:0003700">
    <property type="term" value="F:DNA-binding transcription factor activity"/>
    <property type="evidence" value="ECO:0007669"/>
    <property type="project" value="InterPro"/>
</dbReference>
<dbReference type="Gene3D" id="1.10.10.10">
    <property type="entry name" value="Winged helix-like DNA-binding domain superfamily/Winged helix DNA-binding domain"/>
    <property type="match status" value="1"/>
</dbReference>
<dbReference type="SMART" id="SM00345">
    <property type="entry name" value="HTH_GNTR"/>
    <property type="match status" value="1"/>
</dbReference>
<feature type="region of interest" description="Disordered" evidence="6">
    <location>
        <begin position="59"/>
        <end position="101"/>
    </location>
</feature>
<evidence type="ECO:0000256" key="6">
    <source>
        <dbReference type="SAM" id="MobiDB-lite"/>
    </source>
</evidence>
<evidence type="ECO:0000259" key="7">
    <source>
        <dbReference type="PROSITE" id="PS50949"/>
    </source>
</evidence>
<dbReference type="InterPro" id="IPR004839">
    <property type="entry name" value="Aminotransferase_I/II_large"/>
</dbReference>
<dbReference type="Pfam" id="PF00392">
    <property type="entry name" value="GntR"/>
    <property type="match status" value="1"/>
</dbReference>
<organism evidence="8 9">
    <name type="scientific">Streptomonospora nanhaiensis</name>
    <dbReference type="NCBI Taxonomy" id="1323731"/>
    <lineage>
        <taxon>Bacteria</taxon>
        <taxon>Bacillati</taxon>
        <taxon>Actinomycetota</taxon>
        <taxon>Actinomycetes</taxon>
        <taxon>Streptosporangiales</taxon>
        <taxon>Nocardiopsidaceae</taxon>
        <taxon>Streptomonospora</taxon>
    </lineage>
</organism>
<keyword evidence="4 8" id="KW-0238">DNA-binding</keyword>
<dbReference type="PANTHER" id="PTHR46577">
    <property type="entry name" value="HTH-TYPE TRANSCRIPTIONAL REGULATORY PROTEIN GABR"/>
    <property type="match status" value="1"/>
</dbReference>
<dbReference type="InterPro" id="IPR036388">
    <property type="entry name" value="WH-like_DNA-bd_sf"/>
</dbReference>
<comment type="similarity">
    <text evidence="1">In the C-terminal section; belongs to the class-I pyridoxal-phosphate-dependent aminotransferase family.</text>
</comment>
<keyword evidence="5" id="KW-0804">Transcription</keyword>
<proteinExistence type="inferred from homology"/>
<dbReference type="CDD" id="cd00609">
    <property type="entry name" value="AAT_like"/>
    <property type="match status" value="1"/>
</dbReference>
<feature type="domain" description="HTH gntR-type" evidence="7">
    <location>
        <begin position="5"/>
        <end position="73"/>
    </location>
</feature>
<gene>
    <name evidence="8" type="ORF">HNR12_002542</name>
</gene>
<dbReference type="Proteomes" id="UP000575985">
    <property type="component" value="Unassembled WGS sequence"/>
</dbReference>
<dbReference type="PANTHER" id="PTHR46577:SF2">
    <property type="entry name" value="TRANSCRIPTIONAL REGULATORY PROTEIN"/>
    <property type="match status" value="1"/>
</dbReference>
<evidence type="ECO:0000256" key="5">
    <source>
        <dbReference type="ARBA" id="ARBA00023163"/>
    </source>
</evidence>
<protein>
    <submittedName>
        <fullName evidence="8">DNA-binding transcriptional MocR family regulator</fullName>
    </submittedName>
</protein>
<dbReference type="RefSeq" id="WP_179767659.1">
    <property type="nucleotide sequence ID" value="NZ_JACCFO010000001.1"/>
</dbReference>
<dbReference type="InterPro" id="IPR051446">
    <property type="entry name" value="HTH_trans_reg/aminotransferase"/>
</dbReference>
<accession>A0A853BNH9</accession>
<reference evidence="8 9" key="1">
    <citation type="submission" date="2020-07" db="EMBL/GenBank/DDBJ databases">
        <title>Sequencing the genomes of 1000 actinobacteria strains.</title>
        <authorList>
            <person name="Klenk H.-P."/>
        </authorList>
    </citation>
    <scope>NUCLEOTIDE SEQUENCE [LARGE SCALE GENOMIC DNA]</scope>
    <source>
        <strain evidence="8 9">DSM 45927</strain>
    </source>
</reference>
<sequence length="437" mass="44970">MAITGRGSHEIADSVERAITSGDLAAGAALPPIRDLAGDLGVNPNTVAAAYRQLRERGLVETGGRRGTRVRPRPLGAPRETEPAAIPPGTRDAASGNPDPRLLPDLSAALAAVARRRAGRHVLYGEPPVSEELAGVARAVFAADGVPADHLTATSGALDAFDRVLRSSLRPGDAVVVEDPGWPSTFHLLTVLGLRAAPVRVDDDGPLAEDLAAALRGGARAVLLTSRAHNPTGAALSPARAAELRAVLTGHPGVLTIEDDHGFGFVSAPFTGVFGATGHWAVVRSVAKAYGPDLRLAVVAGDAVTTGRVRAQQQSGPGWVSVVLQEAFVELWRSGAVRPEETAARYDSRRTALIARLAEHGVAATGRSGLNVWVPVGDEAAAVTALHARGWATSPGSRHRIATPPGIRVTISALDAADMAPLAADIAAAVRTGGPPV</sequence>
<dbReference type="SUPFAM" id="SSF46785">
    <property type="entry name" value="Winged helix' DNA-binding domain"/>
    <property type="match status" value="1"/>
</dbReference>
<dbReference type="EMBL" id="JACCFO010000001">
    <property type="protein sequence ID" value="NYI96265.1"/>
    <property type="molecule type" value="Genomic_DNA"/>
</dbReference>
<evidence type="ECO:0000256" key="4">
    <source>
        <dbReference type="ARBA" id="ARBA00023125"/>
    </source>
</evidence>
<dbReference type="InterPro" id="IPR015424">
    <property type="entry name" value="PyrdxlP-dep_Trfase"/>
</dbReference>
<name>A0A853BNH9_9ACTN</name>
<evidence type="ECO:0000256" key="3">
    <source>
        <dbReference type="ARBA" id="ARBA00023015"/>
    </source>
</evidence>